<gene>
    <name evidence="4" type="ORF">GCM10011494_21740</name>
</gene>
<dbReference type="AlphaFoldDB" id="A0A916TTV6"/>
<dbReference type="Gene3D" id="3.90.25.10">
    <property type="entry name" value="UDP-galactose 4-epimerase, domain 1"/>
    <property type="match status" value="1"/>
</dbReference>
<comment type="similarity">
    <text evidence="1">Belongs to the NmrA-type oxidoreductase family.</text>
</comment>
<dbReference type="Proteomes" id="UP000608154">
    <property type="component" value="Unassembled WGS sequence"/>
</dbReference>
<dbReference type="Gene3D" id="3.40.50.720">
    <property type="entry name" value="NAD(P)-binding Rossmann-like Domain"/>
    <property type="match status" value="1"/>
</dbReference>
<dbReference type="InterPro" id="IPR036291">
    <property type="entry name" value="NAD(P)-bd_dom_sf"/>
</dbReference>
<organism evidence="4 5">
    <name type="scientific">Novosphingobium endophyticum</name>
    <dbReference type="NCBI Taxonomy" id="1955250"/>
    <lineage>
        <taxon>Bacteria</taxon>
        <taxon>Pseudomonadati</taxon>
        <taxon>Pseudomonadota</taxon>
        <taxon>Alphaproteobacteria</taxon>
        <taxon>Sphingomonadales</taxon>
        <taxon>Sphingomonadaceae</taxon>
        <taxon>Novosphingobium</taxon>
    </lineage>
</organism>
<reference evidence="4" key="2">
    <citation type="submission" date="2020-09" db="EMBL/GenBank/DDBJ databases">
        <authorList>
            <person name="Sun Q."/>
            <person name="Zhou Y."/>
        </authorList>
    </citation>
    <scope>NUCLEOTIDE SEQUENCE</scope>
    <source>
        <strain evidence="4">CGMCC 1.15095</strain>
    </source>
</reference>
<comment type="caution">
    <text evidence="4">The sequence shown here is derived from an EMBL/GenBank/DDBJ whole genome shotgun (WGS) entry which is preliminary data.</text>
</comment>
<dbReference type="InterPro" id="IPR008030">
    <property type="entry name" value="NmrA-like"/>
</dbReference>
<dbReference type="EMBL" id="BMHK01000013">
    <property type="protein sequence ID" value="GGC02885.1"/>
    <property type="molecule type" value="Genomic_DNA"/>
</dbReference>
<keyword evidence="2" id="KW-0521">NADP</keyword>
<keyword evidence="5" id="KW-1185">Reference proteome</keyword>
<evidence type="ECO:0000256" key="1">
    <source>
        <dbReference type="ARBA" id="ARBA00006328"/>
    </source>
</evidence>
<dbReference type="SUPFAM" id="SSF51735">
    <property type="entry name" value="NAD(P)-binding Rossmann-fold domains"/>
    <property type="match status" value="1"/>
</dbReference>
<dbReference type="PANTHER" id="PTHR42748">
    <property type="entry name" value="NITROGEN METABOLITE REPRESSION PROTEIN NMRA FAMILY MEMBER"/>
    <property type="match status" value="1"/>
</dbReference>
<protein>
    <recommendedName>
        <fullName evidence="3">NmrA-like domain-containing protein</fullName>
    </recommendedName>
</protein>
<dbReference type="PANTHER" id="PTHR42748:SF7">
    <property type="entry name" value="NMRA LIKE REDOX SENSOR 1-RELATED"/>
    <property type="match status" value="1"/>
</dbReference>
<evidence type="ECO:0000313" key="4">
    <source>
        <dbReference type="EMBL" id="GGC02885.1"/>
    </source>
</evidence>
<accession>A0A916TTV6</accession>
<reference evidence="4" key="1">
    <citation type="journal article" date="2014" name="Int. J. Syst. Evol. Microbiol.">
        <title>Complete genome sequence of Corynebacterium casei LMG S-19264T (=DSM 44701T), isolated from a smear-ripened cheese.</title>
        <authorList>
            <consortium name="US DOE Joint Genome Institute (JGI-PGF)"/>
            <person name="Walter F."/>
            <person name="Albersmeier A."/>
            <person name="Kalinowski J."/>
            <person name="Ruckert C."/>
        </authorList>
    </citation>
    <scope>NUCLEOTIDE SEQUENCE</scope>
    <source>
        <strain evidence="4">CGMCC 1.15095</strain>
    </source>
</reference>
<name>A0A916TTV6_9SPHN</name>
<sequence length="301" mass="31209">MMMVVTGATGSQGGAVVRALRGAGLPVRVLVRDPASDAARELAALGADLALGSFGDAASLDSAMAGAASVFSVQPAPFADPDSERDQARALIGAARRAGVDHFIHSSVSNTGDFRTMPGWAEGRWARNYWESKADVEAMVRDAGFPVHSILRPAFMMENFALPKAAWMFPDLAQGRIMTAIAPETRIALIAAGDIGAAVVAVLAEPNAFGGQPLEMAGDWLSPPEIAVILARVTGRGVVASTLDAATLIERGQNPGWVETQIWMNSVGYPARPAMMGAVGLVPTCFAAWAQSAAATIPVAG</sequence>
<feature type="domain" description="NmrA-like" evidence="3">
    <location>
        <begin position="3"/>
        <end position="242"/>
    </location>
</feature>
<evidence type="ECO:0000313" key="5">
    <source>
        <dbReference type="Proteomes" id="UP000608154"/>
    </source>
</evidence>
<evidence type="ECO:0000256" key="2">
    <source>
        <dbReference type="ARBA" id="ARBA00022857"/>
    </source>
</evidence>
<proteinExistence type="inferred from homology"/>
<evidence type="ECO:0000259" key="3">
    <source>
        <dbReference type="Pfam" id="PF05368"/>
    </source>
</evidence>
<dbReference type="Pfam" id="PF05368">
    <property type="entry name" value="NmrA"/>
    <property type="match status" value="1"/>
</dbReference>
<dbReference type="InterPro" id="IPR051164">
    <property type="entry name" value="NmrA-like_oxidored"/>
</dbReference>
<dbReference type="RefSeq" id="WP_188771406.1">
    <property type="nucleotide sequence ID" value="NZ_BMHK01000013.1"/>
</dbReference>